<proteinExistence type="inferred from homology"/>
<dbReference type="SFLD" id="SFLDS00003">
    <property type="entry name" value="Haloacid_Dehalogenase"/>
    <property type="match status" value="1"/>
</dbReference>
<accession>A0ABT6ILS3</accession>
<dbReference type="NCBIfam" id="TIGR01493">
    <property type="entry name" value="HAD-SF-IA-v2"/>
    <property type="match status" value="1"/>
</dbReference>
<dbReference type="SUPFAM" id="SSF56784">
    <property type="entry name" value="HAD-like"/>
    <property type="match status" value="1"/>
</dbReference>
<dbReference type="InterPro" id="IPR051540">
    <property type="entry name" value="S-2-haloacid_dehalogenase"/>
</dbReference>
<protein>
    <recommendedName>
        <fullName evidence="3">(S)-2-haloacid dehalogenase</fullName>
        <ecNumber evidence="3">3.8.1.2</ecNumber>
    </recommendedName>
    <alternativeName>
        <fullName evidence="3">2-haloalkanoic acid dehalogenase</fullName>
    </alternativeName>
    <alternativeName>
        <fullName evidence="3">Halocarboxylic acid halidohydrolase</fullName>
    </alternativeName>
    <alternativeName>
        <fullName evidence="3">L-2-haloacid dehalogenase</fullName>
    </alternativeName>
</protein>
<comment type="similarity">
    <text evidence="1 3">Belongs to the HAD-like hydrolase superfamily. S-2-haloalkanoic acid dehalogenase family.</text>
</comment>
<name>A0ABT6ILS3_9PSED</name>
<dbReference type="EMBL" id="JAPDIQ010000009">
    <property type="protein sequence ID" value="MDH4765014.1"/>
    <property type="molecule type" value="Genomic_DNA"/>
</dbReference>
<comment type="catalytic activity">
    <reaction evidence="3">
        <text>an (S)-2-haloacid + H2O = a (2R)-2-hydroxycarboxylate + a halide anion + H(+)</text>
        <dbReference type="Rhea" id="RHEA:11192"/>
        <dbReference type="ChEBI" id="CHEBI:15377"/>
        <dbReference type="ChEBI" id="CHEBI:15378"/>
        <dbReference type="ChEBI" id="CHEBI:16042"/>
        <dbReference type="ChEBI" id="CHEBI:58314"/>
        <dbReference type="ChEBI" id="CHEBI:137405"/>
        <dbReference type="EC" id="3.8.1.2"/>
    </reaction>
</comment>
<sequence length="245" mass="25689">MTLTCLFDINETVLDLSALDGLFTELFGDPRSRTLWFAQTLQNAMTAELCGRHAPFEAQGQAALEMIGARLGRTLTAADRQRVAKALQALPAHTDVRAGLDFARAQGVRCIAFSNNARAATQAQLAYADLSDAFAGILSAEDAGASKPATAAYRQAAVSLDQPAEQLWLVAVHAWDIAGAQAAGFKGALLQRQAEQVANPLAPPAVTAGTLQEAVARILAHEGRSQRPGVLTSAPSPAGAGFSRQ</sequence>
<keyword evidence="2 3" id="KW-0378">Hydrolase</keyword>
<dbReference type="PANTHER" id="PTHR43316">
    <property type="entry name" value="HYDROLASE, HALOACID DELAHOGENASE-RELATED"/>
    <property type="match status" value="1"/>
</dbReference>
<feature type="region of interest" description="Disordered" evidence="4">
    <location>
        <begin position="224"/>
        <end position="245"/>
    </location>
</feature>
<evidence type="ECO:0000256" key="1">
    <source>
        <dbReference type="ARBA" id="ARBA00008106"/>
    </source>
</evidence>
<evidence type="ECO:0000256" key="3">
    <source>
        <dbReference type="RuleBase" id="RU368077"/>
    </source>
</evidence>
<evidence type="ECO:0000313" key="5">
    <source>
        <dbReference type="EMBL" id="MDH4765014.1"/>
    </source>
</evidence>
<evidence type="ECO:0000256" key="2">
    <source>
        <dbReference type="ARBA" id="ARBA00022801"/>
    </source>
</evidence>
<organism evidence="5 6">
    <name type="scientific">Pseudomonas flavocrustae</name>
    <dbReference type="NCBI Taxonomy" id="2991719"/>
    <lineage>
        <taxon>Bacteria</taxon>
        <taxon>Pseudomonadati</taxon>
        <taxon>Pseudomonadota</taxon>
        <taxon>Gammaproteobacteria</taxon>
        <taxon>Pseudomonadales</taxon>
        <taxon>Pseudomonadaceae</taxon>
        <taxon>Pseudomonas</taxon>
    </lineage>
</organism>
<gene>
    <name evidence="5" type="ORF">OMP44_19150</name>
</gene>
<dbReference type="EC" id="3.8.1.2" evidence="3"/>
<reference evidence="5 6" key="1">
    <citation type="submission" date="2022-10" db="EMBL/GenBank/DDBJ databases">
        <title>A novel Pseudomonas species, isolated from Passiflora incarnata leaves.</title>
        <authorList>
            <person name="Cueva-Yesquen L.G."/>
            <person name="Fantinatti-Garboggini F."/>
        </authorList>
    </citation>
    <scope>NUCLEOTIDE SEQUENCE [LARGE SCALE GENOMIC DNA]</scope>
    <source>
        <strain evidence="5 6">CBMAI 2609</strain>
    </source>
</reference>
<dbReference type="Gene3D" id="3.40.50.1000">
    <property type="entry name" value="HAD superfamily/HAD-like"/>
    <property type="match status" value="1"/>
</dbReference>
<dbReference type="Pfam" id="PF00702">
    <property type="entry name" value="Hydrolase"/>
    <property type="match status" value="1"/>
</dbReference>
<dbReference type="InterPro" id="IPR036412">
    <property type="entry name" value="HAD-like_sf"/>
</dbReference>
<dbReference type="SFLD" id="SFLDG01129">
    <property type="entry name" value="C1.5:_HAD__Beta-PGM__Phosphata"/>
    <property type="match status" value="1"/>
</dbReference>
<keyword evidence="6" id="KW-1185">Reference proteome</keyword>
<dbReference type="Gene3D" id="1.10.150.240">
    <property type="entry name" value="Putative phosphatase, domain 2"/>
    <property type="match status" value="1"/>
</dbReference>
<comment type="function">
    <text evidence="3">Catalyzes the hydrolytic dehalogenation of small (S)-2-haloalkanoic acids to yield the corresponding (R)-2-hydroxyalkanoic acids.</text>
</comment>
<evidence type="ECO:0000256" key="4">
    <source>
        <dbReference type="SAM" id="MobiDB-lite"/>
    </source>
</evidence>
<dbReference type="RefSeq" id="WP_280310469.1">
    <property type="nucleotide sequence ID" value="NZ_JAPDIQ010000009.1"/>
</dbReference>
<dbReference type="PANTHER" id="PTHR43316:SF3">
    <property type="entry name" value="HALOACID DEHALOGENASE, TYPE II (AFU_ORTHOLOGUE AFUA_2G07750)-RELATED"/>
    <property type="match status" value="1"/>
</dbReference>
<dbReference type="NCBIfam" id="TIGR01428">
    <property type="entry name" value="HAD_type_II"/>
    <property type="match status" value="1"/>
</dbReference>
<evidence type="ECO:0000313" key="6">
    <source>
        <dbReference type="Proteomes" id="UP001157461"/>
    </source>
</evidence>
<dbReference type="InterPro" id="IPR006439">
    <property type="entry name" value="HAD-SF_hydro_IA"/>
</dbReference>
<dbReference type="InterPro" id="IPR023198">
    <property type="entry name" value="PGP-like_dom2"/>
</dbReference>
<dbReference type="InterPro" id="IPR006328">
    <property type="entry name" value="2-HAD"/>
</dbReference>
<comment type="caution">
    <text evidence="5">The sequence shown here is derived from an EMBL/GenBank/DDBJ whole genome shotgun (WGS) entry which is preliminary data.</text>
</comment>
<dbReference type="Proteomes" id="UP001157461">
    <property type="component" value="Unassembled WGS sequence"/>
</dbReference>
<dbReference type="InterPro" id="IPR023214">
    <property type="entry name" value="HAD_sf"/>
</dbReference>